<organism evidence="10 11">
    <name type="scientific">Dasania phycosphaerae</name>
    <dbReference type="NCBI Taxonomy" id="2950436"/>
    <lineage>
        <taxon>Bacteria</taxon>
        <taxon>Pseudomonadati</taxon>
        <taxon>Pseudomonadota</taxon>
        <taxon>Gammaproteobacteria</taxon>
        <taxon>Cellvibrionales</taxon>
        <taxon>Spongiibacteraceae</taxon>
        <taxon>Dasania</taxon>
    </lineage>
</organism>
<dbReference type="PRINTS" id="PR00344">
    <property type="entry name" value="BCTRLSENSOR"/>
</dbReference>
<dbReference type="Pfam" id="PF02518">
    <property type="entry name" value="HATPase_c"/>
    <property type="match status" value="1"/>
</dbReference>
<dbReference type="SUPFAM" id="SSF55785">
    <property type="entry name" value="PYP-like sensor domain (PAS domain)"/>
    <property type="match status" value="1"/>
</dbReference>
<dbReference type="Pfam" id="PF00072">
    <property type="entry name" value="Response_reg"/>
    <property type="match status" value="1"/>
</dbReference>
<dbReference type="SMART" id="SM00388">
    <property type="entry name" value="HisKA"/>
    <property type="match status" value="1"/>
</dbReference>
<dbReference type="Gene3D" id="3.30.450.20">
    <property type="entry name" value="PAS domain"/>
    <property type="match status" value="1"/>
</dbReference>
<accession>A0A9J6RRD6</accession>
<keyword evidence="4" id="KW-0808">Transferase</keyword>
<keyword evidence="5" id="KW-0418">Kinase</keyword>
<evidence type="ECO:0000259" key="8">
    <source>
        <dbReference type="PROSITE" id="PS50110"/>
    </source>
</evidence>
<evidence type="ECO:0000256" key="1">
    <source>
        <dbReference type="ARBA" id="ARBA00000085"/>
    </source>
</evidence>
<gene>
    <name evidence="10" type="ORF">O0V09_16020</name>
</gene>
<dbReference type="SMART" id="SM00448">
    <property type="entry name" value="REC"/>
    <property type="match status" value="1"/>
</dbReference>
<evidence type="ECO:0000259" key="9">
    <source>
        <dbReference type="PROSITE" id="PS50112"/>
    </source>
</evidence>
<dbReference type="EMBL" id="JAPTGG010000015">
    <property type="protein sequence ID" value="MCZ0866719.1"/>
    <property type="molecule type" value="Genomic_DNA"/>
</dbReference>
<dbReference type="GO" id="GO:0000155">
    <property type="term" value="F:phosphorelay sensor kinase activity"/>
    <property type="evidence" value="ECO:0007669"/>
    <property type="project" value="InterPro"/>
</dbReference>
<dbReference type="SMART" id="SM00387">
    <property type="entry name" value="HATPase_c"/>
    <property type="match status" value="1"/>
</dbReference>
<feature type="domain" description="Histidine kinase" evidence="7">
    <location>
        <begin position="302"/>
        <end position="521"/>
    </location>
</feature>
<dbReference type="InterPro" id="IPR003661">
    <property type="entry name" value="HisK_dim/P_dom"/>
</dbReference>
<dbReference type="PANTHER" id="PTHR43047">
    <property type="entry name" value="TWO-COMPONENT HISTIDINE PROTEIN KINASE"/>
    <property type="match status" value="1"/>
</dbReference>
<dbReference type="GO" id="GO:0005886">
    <property type="term" value="C:plasma membrane"/>
    <property type="evidence" value="ECO:0007669"/>
    <property type="project" value="TreeGrafter"/>
</dbReference>
<evidence type="ECO:0000313" key="11">
    <source>
        <dbReference type="Proteomes" id="UP001069090"/>
    </source>
</evidence>
<proteinExistence type="predicted"/>
<evidence type="ECO:0000256" key="4">
    <source>
        <dbReference type="ARBA" id="ARBA00022679"/>
    </source>
</evidence>
<comment type="caution">
    <text evidence="10">The sequence shown here is derived from an EMBL/GenBank/DDBJ whole genome shotgun (WGS) entry which is preliminary data.</text>
</comment>
<dbReference type="Pfam" id="PF00989">
    <property type="entry name" value="PAS"/>
    <property type="match status" value="1"/>
</dbReference>
<sequence length="521" mass="57091">MDTDKNKAASQQVAIESLLLVDDNPINLQILYKTLEPTGHRLHVAKDGETALAIAREVKPFLILLDIMMPGMDGYEVCQALKKDPETAHIAVIFLSALEDSAAKVKGFAVGGVDYISKPFQADEVVARVSNHIKIHRLETELARRNSELESENLQILNAVSEGIIGLDKDGRVLLMNPAATAITGWAAADCFGELLSTIELFNSDDSYQVMEYQSLPYRSYYQGIAAHSDMEVIRRRDGTLIPVAITCSPRPEGGAVVVLRDISEWVASEEALKVAREEVELERQHMAHMERLSTTGEMAAGIAHEVNQPLTAIVNYAQVAKRLIAADELDKARLSELLEKLNTQSVRASEVVQRMRSFVKKPEQGRQVCDPNELMNDVLALAEIDSRVNDVPLHYEPDDSLPQVLADPVQIQQVILNLIRNAMEASHHRSAHVAIVAPPSVIVRAQLQGESVRFSVVDNGGGVAQELWDKLFTPFFTTKDNGMGIGLAICQSIVQAHGGELSFNNNAEGGATFFFSLAAA</sequence>
<dbReference type="Pfam" id="PF00512">
    <property type="entry name" value="HisKA"/>
    <property type="match status" value="1"/>
</dbReference>
<feature type="domain" description="PAS" evidence="9">
    <location>
        <begin position="149"/>
        <end position="212"/>
    </location>
</feature>
<evidence type="ECO:0000256" key="2">
    <source>
        <dbReference type="ARBA" id="ARBA00012438"/>
    </source>
</evidence>
<dbReference type="Gene3D" id="3.40.50.2300">
    <property type="match status" value="1"/>
</dbReference>
<dbReference type="InterPro" id="IPR005467">
    <property type="entry name" value="His_kinase_dom"/>
</dbReference>
<dbReference type="CDD" id="cd00082">
    <property type="entry name" value="HisKA"/>
    <property type="match status" value="1"/>
</dbReference>
<dbReference type="RefSeq" id="WP_258332748.1">
    <property type="nucleotide sequence ID" value="NZ_JAPTGG010000015.1"/>
</dbReference>
<dbReference type="Proteomes" id="UP001069090">
    <property type="component" value="Unassembled WGS sequence"/>
</dbReference>
<dbReference type="SUPFAM" id="SSF52172">
    <property type="entry name" value="CheY-like"/>
    <property type="match status" value="1"/>
</dbReference>
<protein>
    <recommendedName>
        <fullName evidence="2">histidine kinase</fullName>
        <ecNumber evidence="2">2.7.13.3</ecNumber>
    </recommendedName>
</protein>
<dbReference type="GO" id="GO:0006355">
    <property type="term" value="P:regulation of DNA-templated transcription"/>
    <property type="evidence" value="ECO:0007669"/>
    <property type="project" value="InterPro"/>
</dbReference>
<dbReference type="InterPro" id="IPR036890">
    <property type="entry name" value="HATPase_C_sf"/>
</dbReference>
<dbReference type="InterPro" id="IPR003594">
    <property type="entry name" value="HATPase_dom"/>
</dbReference>
<dbReference type="InterPro" id="IPR036097">
    <property type="entry name" value="HisK_dim/P_sf"/>
</dbReference>
<evidence type="ECO:0000256" key="3">
    <source>
        <dbReference type="ARBA" id="ARBA00022553"/>
    </source>
</evidence>
<name>A0A9J6RRD6_9GAMM</name>
<feature type="domain" description="Response regulatory" evidence="8">
    <location>
        <begin position="17"/>
        <end position="133"/>
    </location>
</feature>
<evidence type="ECO:0000259" key="7">
    <source>
        <dbReference type="PROSITE" id="PS50109"/>
    </source>
</evidence>
<dbReference type="SUPFAM" id="SSF47384">
    <property type="entry name" value="Homodimeric domain of signal transducing histidine kinase"/>
    <property type="match status" value="1"/>
</dbReference>
<keyword evidence="3 6" id="KW-0597">Phosphoprotein</keyword>
<dbReference type="InterPro" id="IPR000014">
    <property type="entry name" value="PAS"/>
</dbReference>
<dbReference type="SUPFAM" id="SSF55874">
    <property type="entry name" value="ATPase domain of HSP90 chaperone/DNA topoisomerase II/histidine kinase"/>
    <property type="match status" value="1"/>
</dbReference>
<dbReference type="NCBIfam" id="TIGR00229">
    <property type="entry name" value="sensory_box"/>
    <property type="match status" value="1"/>
</dbReference>
<evidence type="ECO:0000256" key="6">
    <source>
        <dbReference type="PROSITE-ProRule" id="PRU00169"/>
    </source>
</evidence>
<dbReference type="InterPro" id="IPR011006">
    <property type="entry name" value="CheY-like_superfamily"/>
</dbReference>
<dbReference type="EC" id="2.7.13.3" evidence="2"/>
<evidence type="ECO:0000256" key="5">
    <source>
        <dbReference type="ARBA" id="ARBA00022777"/>
    </source>
</evidence>
<dbReference type="CDD" id="cd00130">
    <property type="entry name" value="PAS"/>
    <property type="match status" value="1"/>
</dbReference>
<reference evidence="10 11" key="1">
    <citation type="submission" date="2022-12" db="EMBL/GenBank/DDBJ databases">
        <title>Dasania phycosphaerae sp. nov., isolated from particulate material of the south coast of Korea.</title>
        <authorList>
            <person name="Jiang Y."/>
        </authorList>
    </citation>
    <scope>NUCLEOTIDE SEQUENCE [LARGE SCALE GENOMIC DNA]</scope>
    <source>
        <strain evidence="10 11">GY-19</strain>
    </source>
</reference>
<dbReference type="PROSITE" id="PS50110">
    <property type="entry name" value="RESPONSE_REGULATORY"/>
    <property type="match status" value="1"/>
</dbReference>
<dbReference type="InterPro" id="IPR035965">
    <property type="entry name" value="PAS-like_dom_sf"/>
</dbReference>
<dbReference type="InterPro" id="IPR001789">
    <property type="entry name" value="Sig_transdc_resp-reg_receiver"/>
</dbReference>
<feature type="modified residue" description="4-aspartylphosphate" evidence="6">
    <location>
        <position position="66"/>
    </location>
</feature>
<dbReference type="Gene3D" id="1.10.287.130">
    <property type="match status" value="1"/>
</dbReference>
<dbReference type="InterPro" id="IPR004358">
    <property type="entry name" value="Sig_transdc_His_kin-like_C"/>
</dbReference>
<keyword evidence="11" id="KW-1185">Reference proteome</keyword>
<dbReference type="SMART" id="SM00091">
    <property type="entry name" value="PAS"/>
    <property type="match status" value="1"/>
</dbReference>
<comment type="catalytic activity">
    <reaction evidence="1">
        <text>ATP + protein L-histidine = ADP + protein N-phospho-L-histidine.</text>
        <dbReference type="EC" id="2.7.13.3"/>
    </reaction>
</comment>
<dbReference type="InterPro" id="IPR013767">
    <property type="entry name" value="PAS_fold"/>
</dbReference>
<evidence type="ECO:0000313" key="10">
    <source>
        <dbReference type="EMBL" id="MCZ0866719.1"/>
    </source>
</evidence>
<dbReference type="GO" id="GO:0009927">
    <property type="term" value="F:histidine phosphotransfer kinase activity"/>
    <property type="evidence" value="ECO:0007669"/>
    <property type="project" value="TreeGrafter"/>
</dbReference>
<dbReference type="PROSITE" id="PS50109">
    <property type="entry name" value="HIS_KIN"/>
    <property type="match status" value="1"/>
</dbReference>
<dbReference type="PANTHER" id="PTHR43047:SF72">
    <property type="entry name" value="OSMOSENSING HISTIDINE PROTEIN KINASE SLN1"/>
    <property type="match status" value="1"/>
</dbReference>
<dbReference type="PROSITE" id="PS50112">
    <property type="entry name" value="PAS"/>
    <property type="match status" value="1"/>
</dbReference>
<dbReference type="CDD" id="cd19920">
    <property type="entry name" value="REC_PA4781-like"/>
    <property type="match status" value="1"/>
</dbReference>
<dbReference type="Gene3D" id="3.30.565.10">
    <property type="entry name" value="Histidine kinase-like ATPase, C-terminal domain"/>
    <property type="match status" value="1"/>
</dbReference>
<dbReference type="AlphaFoldDB" id="A0A9J6RRD6"/>